<evidence type="ECO:0000313" key="1">
    <source>
        <dbReference type="EMBL" id="RSJ97082.1"/>
    </source>
</evidence>
<dbReference type="Proteomes" id="UP000278843">
    <property type="component" value="Unassembled WGS sequence"/>
</dbReference>
<protein>
    <submittedName>
        <fullName evidence="1">Uncharacterized protein</fullName>
    </submittedName>
</protein>
<reference evidence="1 2" key="1">
    <citation type="submission" date="2018-11" db="EMBL/GenBank/DDBJ databases">
        <title>Species Designations Belie Phenotypic and Genotypic Heterogeneity in Oral Streptococci.</title>
        <authorList>
            <person name="Velsko I."/>
        </authorList>
    </citation>
    <scope>NUCLEOTIDE SEQUENCE [LARGE SCALE GENOMIC DNA]</scope>
    <source>
        <strain evidence="1 2">BCC13</strain>
    </source>
</reference>
<proteinExistence type="predicted"/>
<organism evidence="1 2">
    <name type="scientific">Streptococcus cristatus</name>
    <dbReference type="NCBI Taxonomy" id="45634"/>
    <lineage>
        <taxon>Bacteria</taxon>
        <taxon>Bacillati</taxon>
        <taxon>Bacillota</taxon>
        <taxon>Bacilli</taxon>
        <taxon>Lactobacillales</taxon>
        <taxon>Streptococcaceae</taxon>
        <taxon>Streptococcus</taxon>
    </lineage>
</organism>
<accession>A0A428HMK8</accession>
<dbReference type="RefSeq" id="WP_221765892.1">
    <property type="nucleotide sequence ID" value="NZ_RJPU01000001.1"/>
</dbReference>
<evidence type="ECO:0000313" key="2">
    <source>
        <dbReference type="Proteomes" id="UP000278843"/>
    </source>
</evidence>
<gene>
    <name evidence="1" type="ORF">D8790_02230</name>
</gene>
<name>A0A428HMK8_STRCR</name>
<comment type="caution">
    <text evidence="1">The sequence shown here is derived from an EMBL/GenBank/DDBJ whole genome shotgun (WGS) entry which is preliminary data.</text>
</comment>
<sequence>MVDKVDDVKDANKVVKSIDEPSPKGLQNMILDEIKSTIPDNSGWVVYEHNGFVHIKKNGVDRIKLDPPDKVTTYPHMHIYDENKNLLNIDGEIVGRKDPAGHIPWNNGGS</sequence>
<dbReference type="AlphaFoldDB" id="A0A428HMK8"/>
<dbReference type="EMBL" id="RJPU01000001">
    <property type="protein sequence ID" value="RSJ97082.1"/>
    <property type="molecule type" value="Genomic_DNA"/>
</dbReference>